<name>A0A4U5TSF1_9FLAO</name>
<reference evidence="2 3" key="1">
    <citation type="submission" date="2019-04" db="EMBL/GenBank/DDBJ databases">
        <title>Psychroflexus halotolerans sp. nov., isolated from a marine solar saltern.</title>
        <authorList>
            <person name="Feng X."/>
        </authorList>
    </citation>
    <scope>NUCLEOTIDE SEQUENCE [LARGE SCALE GENOMIC DNA]</scope>
    <source>
        <strain evidence="2 3">WDS2C27</strain>
    </source>
</reference>
<evidence type="ECO:0000256" key="1">
    <source>
        <dbReference type="SAM" id="Phobius"/>
    </source>
</evidence>
<keyword evidence="1" id="KW-1133">Transmembrane helix</keyword>
<evidence type="ECO:0000313" key="2">
    <source>
        <dbReference type="EMBL" id="TKS57240.1"/>
    </source>
</evidence>
<organism evidence="2 3">
    <name type="scientific">Mesohalobacter halotolerans</name>
    <dbReference type="NCBI Taxonomy" id="1883405"/>
    <lineage>
        <taxon>Bacteria</taxon>
        <taxon>Pseudomonadati</taxon>
        <taxon>Bacteroidota</taxon>
        <taxon>Flavobacteriia</taxon>
        <taxon>Flavobacteriales</taxon>
        <taxon>Flavobacteriaceae</taxon>
        <taxon>Mesohalobacter</taxon>
    </lineage>
</organism>
<feature type="transmembrane region" description="Helical" evidence="1">
    <location>
        <begin position="39"/>
        <end position="58"/>
    </location>
</feature>
<dbReference type="OrthoDB" id="1451982at2"/>
<dbReference type="RefSeq" id="WP_138930943.1">
    <property type="nucleotide sequence ID" value="NZ_SWMU01000001.1"/>
</dbReference>
<accession>A0A4U5TSF1</accession>
<feature type="transmembrane region" description="Helical" evidence="1">
    <location>
        <begin position="65"/>
        <end position="85"/>
    </location>
</feature>
<dbReference type="EMBL" id="SWMU01000001">
    <property type="protein sequence ID" value="TKS57240.1"/>
    <property type="molecule type" value="Genomic_DNA"/>
</dbReference>
<evidence type="ECO:0000313" key="3">
    <source>
        <dbReference type="Proteomes" id="UP000306552"/>
    </source>
</evidence>
<gene>
    <name evidence="2" type="ORF">FCN74_02135</name>
</gene>
<feature type="transmembrane region" description="Helical" evidence="1">
    <location>
        <begin position="97"/>
        <end position="119"/>
    </location>
</feature>
<keyword evidence="1" id="KW-0812">Transmembrane</keyword>
<keyword evidence="1" id="KW-0472">Membrane</keyword>
<sequence>MKNSTVLFQFFGLLFILIVPAYFIQNMMGVEDHDLSLQFTYAFNLCFTVPFTVTVILFKNLIKQYIGLIFMGIGFVKITVFLVFSNLNDIDVSRDNFLLFFVPYVLCMVAEIFVLVRYLNRANF</sequence>
<comment type="caution">
    <text evidence="2">The sequence shown here is derived from an EMBL/GenBank/DDBJ whole genome shotgun (WGS) entry which is preliminary data.</text>
</comment>
<dbReference type="Proteomes" id="UP000306552">
    <property type="component" value="Unassembled WGS sequence"/>
</dbReference>
<dbReference type="AlphaFoldDB" id="A0A4U5TSF1"/>
<protein>
    <submittedName>
        <fullName evidence="2">Uncharacterized protein</fullName>
    </submittedName>
</protein>
<proteinExistence type="predicted"/>
<keyword evidence="3" id="KW-1185">Reference proteome</keyword>